<dbReference type="EMBL" id="CP137640">
    <property type="protein sequence ID" value="WVX81826.1"/>
    <property type="molecule type" value="Genomic_DNA"/>
</dbReference>
<evidence type="ECO:0000256" key="1">
    <source>
        <dbReference type="ARBA" id="ARBA00009670"/>
    </source>
</evidence>
<dbReference type="InterPro" id="IPR004147">
    <property type="entry name" value="ABC1_dom"/>
</dbReference>
<gene>
    <name evidence="4" type="ORF">R4Z09_01920</name>
</gene>
<sequence length="544" mass="64062">MKYFSLYRIYTIVWLAVRIFIEIFSFRKRHRRNWNEKTEKQWESLLRKQAKRYKEKALYLEGVMIKLGQYLSTRKDIMPDIYIKELIDLLDQVPPVPWEKSKKVLEDEWNRPYSEILHVISAQPVASASIGEVYRGTLHSGEEVAVKIQRPKIGDIIYSDFRAVRIVLWLVKRFTKLENSMDLSLFYREFVRTIGDELNFHLELENGQYFQKKYEDFPGLEIPHYYPEHSTKRVLVMEWKEGNRVNDLAFLEEHHIDKYKISNVLLESFLEQLLNEGKFHADPHPGNIMVKADGTIVLIDFGMIGVIRKRDAMYIRDIVIGIMLKDYKKVVDGIEGMRFLLPHADKEEIERVLRMLIETYSDNGLKANDTRVVEEIMNDIEKLVNNQPIQLPSEYAFLGRAISTFIGILYSLDPEIDLLEISKPMLKKWLKDNSEGAKATVLNFAKSSLKPIVSLPNQLQQALEEPRKYREWKKTNEVLKMKHEMVVSRKRDAFLLCLLSSIFVYISFYLKQTGLLYASSSLLLFSVVYYIRMLLRHRSLMDHS</sequence>
<dbReference type="InterPro" id="IPR050154">
    <property type="entry name" value="UbiB_kinase"/>
</dbReference>
<organism evidence="4 5">
    <name type="scientific">Niallia oryzisoli</name>
    <dbReference type="NCBI Taxonomy" id="1737571"/>
    <lineage>
        <taxon>Bacteria</taxon>
        <taxon>Bacillati</taxon>
        <taxon>Bacillota</taxon>
        <taxon>Bacilli</taxon>
        <taxon>Bacillales</taxon>
        <taxon>Bacillaceae</taxon>
        <taxon>Niallia</taxon>
    </lineage>
</organism>
<keyword evidence="2" id="KW-0812">Transmembrane</keyword>
<feature type="domain" description="Protein kinase" evidence="3">
    <location>
        <begin position="119"/>
        <end position="430"/>
    </location>
</feature>
<dbReference type="Proteomes" id="UP001357223">
    <property type="component" value="Chromosome"/>
</dbReference>
<keyword evidence="5" id="KW-1185">Reference proteome</keyword>
<dbReference type="RefSeq" id="WP_338450736.1">
    <property type="nucleotide sequence ID" value="NZ_CP137640.1"/>
</dbReference>
<dbReference type="InterPro" id="IPR000719">
    <property type="entry name" value="Prot_kinase_dom"/>
</dbReference>
<name>A0ABZ2CFC1_9BACI</name>
<dbReference type="PANTHER" id="PTHR10566:SF113">
    <property type="entry name" value="PROTEIN ACTIVITY OF BC1 COMPLEX KINASE 7, CHLOROPLASTIC"/>
    <property type="match status" value="1"/>
</dbReference>
<dbReference type="Gene3D" id="1.10.510.10">
    <property type="entry name" value="Transferase(Phosphotransferase) domain 1"/>
    <property type="match status" value="1"/>
</dbReference>
<dbReference type="SUPFAM" id="SSF56112">
    <property type="entry name" value="Protein kinase-like (PK-like)"/>
    <property type="match status" value="1"/>
</dbReference>
<protein>
    <submittedName>
        <fullName evidence="4">AarF/UbiB family protein</fullName>
    </submittedName>
</protein>
<dbReference type="CDD" id="cd05121">
    <property type="entry name" value="ABC1_ADCK3-like"/>
    <property type="match status" value="1"/>
</dbReference>
<evidence type="ECO:0000259" key="3">
    <source>
        <dbReference type="PROSITE" id="PS50011"/>
    </source>
</evidence>
<dbReference type="PROSITE" id="PS50011">
    <property type="entry name" value="PROTEIN_KINASE_DOM"/>
    <property type="match status" value="1"/>
</dbReference>
<feature type="transmembrane region" description="Helical" evidence="2">
    <location>
        <begin position="6"/>
        <end position="26"/>
    </location>
</feature>
<comment type="similarity">
    <text evidence="1">Belongs to the protein kinase superfamily. ADCK protein kinase family.</text>
</comment>
<keyword evidence="2" id="KW-0472">Membrane</keyword>
<accession>A0ABZ2CFC1</accession>
<feature type="transmembrane region" description="Helical" evidence="2">
    <location>
        <begin position="493"/>
        <end position="510"/>
    </location>
</feature>
<dbReference type="InterPro" id="IPR011009">
    <property type="entry name" value="Kinase-like_dom_sf"/>
</dbReference>
<dbReference type="PANTHER" id="PTHR10566">
    <property type="entry name" value="CHAPERONE-ACTIVITY OF BC1 COMPLEX CABC1 -RELATED"/>
    <property type="match status" value="1"/>
</dbReference>
<evidence type="ECO:0000256" key="2">
    <source>
        <dbReference type="SAM" id="Phobius"/>
    </source>
</evidence>
<proteinExistence type="inferred from homology"/>
<reference evidence="4 5" key="1">
    <citation type="submission" date="2023-10" db="EMBL/GenBank/DDBJ databases">
        <title>Niallia locisalis sp.nov. isolated from a salt pond sample.</title>
        <authorList>
            <person name="Li X.-J."/>
            <person name="Dong L."/>
        </authorList>
    </citation>
    <scope>NUCLEOTIDE SEQUENCE [LARGE SCALE GENOMIC DNA]</scope>
    <source>
        <strain evidence="4 5">DSM 29761</strain>
    </source>
</reference>
<dbReference type="Pfam" id="PF03109">
    <property type="entry name" value="ABC1"/>
    <property type="match status" value="1"/>
</dbReference>
<feature type="transmembrane region" description="Helical" evidence="2">
    <location>
        <begin position="516"/>
        <end position="535"/>
    </location>
</feature>
<keyword evidence="2" id="KW-1133">Transmembrane helix</keyword>
<evidence type="ECO:0000313" key="4">
    <source>
        <dbReference type="EMBL" id="WVX81826.1"/>
    </source>
</evidence>
<evidence type="ECO:0000313" key="5">
    <source>
        <dbReference type="Proteomes" id="UP001357223"/>
    </source>
</evidence>